<proteinExistence type="predicted"/>
<sequence length="238" mass="26675">MAISGLGSTSRGAACRVQRDSAAHEDRSTTEFLLFTGGYSKSGETGAAKEVPHLALVCPQIIFVRLTRLPRINKTPEYQLSKLRVLVQDTRVHGVERILTVQARSVEAEDGSVPYRTPIAWHDTSQVDADGGRDSVLGLWTWMDIDRGSVGGHFEGGTDIQLVCLHNHVHTIQTHTREQQPHQILHHQPQAKISDMHLIPPRVRPTDKNRSRVRVIRGDEVVLQRNRSQVMTQREALI</sequence>
<gene>
    <name evidence="1" type="ORF">EDD18DRAFT_1110260</name>
</gene>
<comment type="caution">
    <text evidence="1">The sequence shown here is derived from an EMBL/GenBank/DDBJ whole genome shotgun (WGS) entry which is preliminary data.</text>
</comment>
<reference evidence="1" key="1">
    <citation type="submission" date="2023-06" db="EMBL/GenBank/DDBJ databases">
        <authorList>
            <consortium name="Lawrence Berkeley National Laboratory"/>
            <person name="Ahrendt S."/>
            <person name="Sahu N."/>
            <person name="Indic B."/>
            <person name="Wong-Bajracharya J."/>
            <person name="Merenyi Z."/>
            <person name="Ke H.-M."/>
            <person name="Monk M."/>
            <person name="Kocsube S."/>
            <person name="Drula E."/>
            <person name="Lipzen A."/>
            <person name="Balint B."/>
            <person name="Henrissat B."/>
            <person name="Andreopoulos B."/>
            <person name="Martin F.M."/>
            <person name="Harder C.B."/>
            <person name="Rigling D."/>
            <person name="Ford K.L."/>
            <person name="Foster G.D."/>
            <person name="Pangilinan J."/>
            <person name="Papanicolaou A."/>
            <person name="Barry K."/>
            <person name="LaButti K."/>
            <person name="Viragh M."/>
            <person name="Koriabine M."/>
            <person name="Yan M."/>
            <person name="Riley R."/>
            <person name="Champramary S."/>
            <person name="Plett K.L."/>
            <person name="Tsai I.J."/>
            <person name="Slot J."/>
            <person name="Sipos G."/>
            <person name="Plett J."/>
            <person name="Nagy L.G."/>
            <person name="Grigoriev I.V."/>
        </authorList>
    </citation>
    <scope>NUCLEOTIDE SEQUENCE</scope>
    <source>
        <strain evidence="1">HWK02</strain>
    </source>
</reference>
<accession>A0AA39PQQ3</accession>
<organism evidence="1 2">
    <name type="scientific">Armillaria luteobubalina</name>
    <dbReference type="NCBI Taxonomy" id="153913"/>
    <lineage>
        <taxon>Eukaryota</taxon>
        <taxon>Fungi</taxon>
        <taxon>Dikarya</taxon>
        <taxon>Basidiomycota</taxon>
        <taxon>Agaricomycotina</taxon>
        <taxon>Agaricomycetes</taxon>
        <taxon>Agaricomycetidae</taxon>
        <taxon>Agaricales</taxon>
        <taxon>Marasmiineae</taxon>
        <taxon>Physalacriaceae</taxon>
        <taxon>Armillaria</taxon>
    </lineage>
</organism>
<dbReference type="EMBL" id="JAUEPU010000039">
    <property type="protein sequence ID" value="KAK0488285.1"/>
    <property type="molecule type" value="Genomic_DNA"/>
</dbReference>
<evidence type="ECO:0000313" key="1">
    <source>
        <dbReference type="EMBL" id="KAK0488285.1"/>
    </source>
</evidence>
<dbReference type="Proteomes" id="UP001175228">
    <property type="component" value="Unassembled WGS sequence"/>
</dbReference>
<protein>
    <submittedName>
        <fullName evidence="1">Uncharacterized protein</fullName>
    </submittedName>
</protein>
<keyword evidence="2" id="KW-1185">Reference proteome</keyword>
<evidence type="ECO:0000313" key="2">
    <source>
        <dbReference type="Proteomes" id="UP001175228"/>
    </source>
</evidence>
<dbReference type="AlphaFoldDB" id="A0AA39PQQ3"/>
<name>A0AA39PQQ3_9AGAR</name>